<evidence type="ECO:0000313" key="2">
    <source>
        <dbReference type="EMBL" id="AQY49689.1"/>
    </source>
</evidence>
<evidence type="ECO:0000313" key="3">
    <source>
        <dbReference type="Proteomes" id="UP000223060"/>
    </source>
</evidence>
<dbReference type="Proteomes" id="UP000223060">
    <property type="component" value="Chromosome"/>
</dbReference>
<dbReference type="KEGG" id="lwi:UE46_00495"/>
<feature type="chain" id="PRO_5038988283" evidence="1">
    <location>
        <begin position="26"/>
        <end position="147"/>
    </location>
</feature>
<feature type="signal peptide" evidence="1">
    <location>
        <begin position="1"/>
        <end position="25"/>
    </location>
</feature>
<dbReference type="RefSeq" id="WP_036060605.1">
    <property type="nucleotide sequence ID" value="NZ_CP011102.1"/>
</dbReference>
<protein>
    <submittedName>
        <fullName evidence="2">Uncharacterized protein</fullName>
    </submittedName>
</protein>
<proteinExistence type="predicted"/>
<evidence type="ECO:0000256" key="1">
    <source>
        <dbReference type="SAM" id="SignalP"/>
    </source>
</evidence>
<organism evidence="2 3">
    <name type="scientific">Listeria weihenstephanensis</name>
    <dbReference type="NCBI Taxonomy" id="1006155"/>
    <lineage>
        <taxon>Bacteria</taxon>
        <taxon>Bacillati</taxon>
        <taxon>Bacillota</taxon>
        <taxon>Bacilli</taxon>
        <taxon>Bacillales</taxon>
        <taxon>Listeriaceae</taxon>
        <taxon>Listeria</taxon>
    </lineage>
</organism>
<dbReference type="AlphaFoldDB" id="A0A1S7FQP2"/>
<accession>A0A1S7FQP2</accession>
<dbReference type="EMBL" id="CP011102">
    <property type="protein sequence ID" value="AQY49689.1"/>
    <property type="molecule type" value="Genomic_DNA"/>
</dbReference>
<keyword evidence="1" id="KW-0732">Signal</keyword>
<keyword evidence="3" id="KW-1185">Reference proteome</keyword>
<reference evidence="3" key="1">
    <citation type="submission" date="2015-03" db="EMBL/GenBank/DDBJ databases">
        <authorList>
            <person name="Ferrari E."/>
            <person name="Walter M.C."/>
            <person name="Huptas C."/>
            <person name="Scherer S."/>
            <person name="Mueller-Herbst S."/>
        </authorList>
    </citation>
    <scope>NUCLEOTIDE SEQUENCE [LARGE SCALE GENOMIC DNA]</scope>
    <source>
        <strain evidence="3">LWP01</strain>
    </source>
</reference>
<sequence>MKKTKVTWIVILAVASLSVAVASLAVSTVQARYTVRGVDASYQWSNTYQVNQSASAIETKKHWTSGKVYYGVNQKSGTVKTKYSIYYKKNNGKYILEYDNGYTSKNNTYYGEFFAHSTNGKDKYSYKLMKNTNKNVKSQMLIDLFVL</sequence>
<name>A0A1S7FQP2_9LIST</name>
<gene>
    <name evidence="2" type="ORF">UE46_00495</name>
</gene>